<evidence type="ECO:0000256" key="1">
    <source>
        <dbReference type="ARBA" id="ARBA00022729"/>
    </source>
</evidence>
<proteinExistence type="predicted"/>
<keyword evidence="3" id="KW-1185">Reference proteome</keyword>
<evidence type="ECO:0000313" key="3">
    <source>
        <dbReference type="Proteomes" id="UP001501183"/>
    </source>
</evidence>
<dbReference type="Pfam" id="PF09203">
    <property type="entry name" value="MspA"/>
    <property type="match status" value="1"/>
</dbReference>
<dbReference type="InterPro" id="IPR015286">
    <property type="entry name" value="Porin_fam_mycobact-type"/>
</dbReference>
<dbReference type="SUPFAM" id="SSF56959">
    <property type="entry name" value="Leukocidin-like"/>
    <property type="match status" value="1"/>
</dbReference>
<organism evidence="2 3">
    <name type="scientific">Rhodococcus olei</name>
    <dbReference type="NCBI Taxonomy" id="2161675"/>
    <lineage>
        <taxon>Bacteria</taxon>
        <taxon>Bacillati</taxon>
        <taxon>Actinomycetota</taxon>
        <taxon>Actinomycetes</taxon>
        <taxon>Mycobacteriales</taxon>
        <taxon>Nocardiaceae</taxon>
        <taxon>Rhodococcus</taxon>
    </lineage>
</organism>
<protein>
    <submittedName>
        <fullName evidence="2">MspA family porin</fullName>
    </submittedName>
</protein>
<accession>A0ABP8NY15</accession>
<dbReference type="InterPro" id="IPR006311">
    <property type="entry name" value="TAT_signal"/>
</dbReference>
<dbReference type="Proteomes" id="UP001501183">
    <property type="component" value="Unassembled WGS sequence"/>
</dbReference>
<gene>
    <name evidence="2" type="ORF">GCM10023094_10240</name>
</gene>
<comment type="caution">
    <text evidence="2">The sequence shown here is derived from an EMBL/GenBank/DDBJ whole genome shotgun (WGS) entry which is preliminary data.</text>
</comment>
<reference evidence="3" key="1">
    <citation type="journal article" date="2019" name="Int. J. Syst. Evol. Microbiol.">
        <title>The Global Catalogue of Microorganisms (GCM) 10K type strain sequencing project: providing services to taxonomists for standard genome sequencing and annotation.</title>
        <authorList>
            <consortium name="The Broad Institute Genomics Platform"/>
            <consortium name="The Broad Institute Genome Sequencing Center for Infectious Disease"/>
            <person name="Wu L."/>
            <person name="Ma J."/>
        </authorList>
    </citation>
    <scope>NUCLEOTIDE SEQUENCE [LARGE SCALE GENOMIC DNA]</scope>
    <source>
        <strain evidence="3">JCM 32206</strain>
    </source>
</reference>
<evidence type="ECO:0000313" key="2">
    <source>
        <dbReference type="EMBL" id="GAA4474509.1"/>
    </source>
</evidence>
<dbReference type="Gene3D" id="2.60.40.1650">
    <property type="entry name" value="Porin MspA (Ig-like beta-sandwich domain)"/>
    <property type="match status" value="1"/>
</dbReference>
<keyword evidence="1" id="KW-0732">Signal</keyword>
<dbReference type="RefSeq" id="WP_345342678.1">
    <property type="nucleotide sequence ID" value="NZ_BAABFB010000023.1"/>
</dbReference>
<dbReference type="PROSITE" id="PS51318">
    <property type="entry name" value="TAT"/>
    <property type="match status" value="1"/>
</dbReference>
<dbReference type="InterPro" id="IPR036435">
    <property type="entry name" value="Leukocidin/porin_MspA_sf"/>
</dbReference>
<name>A0ABP8NY15_9NOCA</name>
<dbReference type="EMBL" id="BAABFB010000023">
    <property type="protein sequence ID" value="GAA4474509.1"/>
    <property type="molecule type" value="Genomic_DNA"/>
</dbReference>
<dbReference type="Gene3D" id="2.10.300.10">
    <property type="entry name" value="Porin MspA ribbon domain"/>
    <property type="match status" value="1"/>
</dbReference>
<sequence>MEIRRERRIRRGVTRAAAAAGVVAVGIALGTGSAAAGVDNASSLIDSSGDRVEVSQGDTVFNIVPPLDSSPLSREFFHDGYAAVRIDGPGAAGATGTKLTFGYQIGYPIALTGATIQLNTPRLGFELEGANALVLGLAPPPVSVGVTTANRGELLGDIIPQQNFTFDLQPGGITDVPIVDGKTFDGPGALLRIAGIHGSVSGAIGQVTVRPYARVETSGGDIVMTYGKPVVV</sequence>